<reference evidence="2" key="1">
    <citation type="journal article" date="2019" name="Int. J. Syst. Evol. Microbiol.">
        <title>The Global Catalogue of Microorganisms (GCM) 10K type strain sequencing project: providing services to taxonomists for standard genome sequencing and annotation.</title>
        <authorList>
            <consortium name="The Broad Institute Genomics Platform"/>
            <consortium name="The Broad Institute Genome Sequencing Center for Infectious Disease"/>
            <person name="Wu L."/>
            <person name="Ma J."/>
        </authorList>
    </citation>
    <scope>NUCLEOTIDE SEQUENCE [LARGE SCALE GENOMIC DNA]</scope>
    <source>
        <strain evidence="2">JCM 17137</strain>
    </source>
</reference>
<organism evidence="1 2">
    <name type="scientific">Salinactinospora qingdaonensis</name>
    <dbReference type="NCBI Taxonomy" id="702744"/>
    <lineage>
        <taxon>Bacteria</taxon>
        <taxon>Bacillati</taxon>
        <taxon>Actinomycetota</taxon>
        <taxon>Actinomycetes</taxon>
        <taxon>Streptosporangiales</taxon>
        <taxon>Nocardiopsidaceae</taxon>
        <taxon>Salinactinospora</taxon>
    </lineage>
</organism>
<proteinExistence type="predicted"/>
<protein>
    <submittedName>
        <fullName evidence="1">Uncharacterized protein</fullName>
    </submittedName>
</protein>
<name>A0ABP7FIQ5_9ACTN</name>
<keyword evidence="2" id="KW-1185">Reference proteome</keyword>
<sequence>MRGAHIGGLGFHRSMRYAKELLLSQFKPCSGEPYAMLAMVAGARLGWSQLSRAHPGATACHGGRDPRATCGSRAPLARSTRTIASQCAHLWLQACQDTANTPA</sequence>
<evidence type="ECO:0000313" key="2">
    <source>
        <dbReference type="Proteomes" id="UP001500908"/>
    </source>
</evidence>
<evidence type="ECO:0000313" key="1">
    <source>
        <dbReference type="EMBL" id="GAA3740449.1"/>
    </source>
</evidence>
<accession>A0ABP7FIQ5</accession>
<comment type="caution">
    <text evidence="1">The sequence shown here is derived from an EMBL/GenBank/DDBJ whole genome shotgun (WGS) entry which is preliminary data.</text>
</comment>
<dbReference type="Proteomes" id="UP001500908">
    <property type="component" value="Unassembled WGS sequence"/>
</dbReference>
<gene>
    <name evidence="1" type="ORF">GCM10022402_20280</name>
</gene>
<dbReference type="EMBL" id="BAABDD010000007">
    <property type="protein sequence ID" value="GAA3740449.1"/>
    <property type="molecule type" value="Genomic_DNA"/>
</dbReference>